<dbReference type="AlphaFoldDB" id="A0AAQ1UNH2"/>
<feature type="binding site" evidence="7">
    <location>
        <position position="152"/>
    </location>
    <ligand>
        <name>S-adenosyl-L-methionine</name>
        <dbReference type="ChEBI" id="CHEBI:59789"/>
    </ligand>
</feature>
<feature type="binding site" evidence="7">
    <location>
        <position position="208"/>
    </location>
    <ligand>
        <name>substrate</name>
    </ligand>
</feature>
<evidence type="ECO:0000256" key="4">
    <source>
        <dbReference type="ARBA" id="ARBA00022679"/>
    </source>
</evidence>
<dbReference type="GO" id="GO:0008176">
    <property type="term" value="F:tRNA (guanine(46)-N7)-methyltransferase activity"/>
    <property type="evidence" value="ECO:0007669"/>
    <property type="project" value="UniProtKB-UniRule"/>
</dbReference>
<dbReference type="GO" id="GO:0043527">
    <property type="term" value="C:tRNA methyltransferase complex"/>
    <property type="evidence" value="ECO:0007669"/>
    <property type="project" value="TreeGrafter"/>
</dbReference>
<gene>
    <name evidence="7 8" type="primary">trmB</name>
    <name evidence="8" type="ORF">NCTC13063_02496</name>
</gene>
<dbReference type="EC" id="2.1.1.33" evidence="7"/>
<keyword evidence="6 7" id="KW-0819">tRNA processing</keyword>
<dbReference type="HAMAP" id="MF_01057">
    <property type="entry name" value="tRNA_methyltr_TrmB"/>
    <property type="match status" value="1"/>
</dbReference>
<dbReference type="SUPFAM" id="SSF53335">
    <property type="entry name" value="S-adenosyl-L-methionine-dependent methyltransferases"/>
    <property type="match status" value="1"/>
</dbReference>
<dbReference type="PANTHER" id="PTHR23417">
    <property type="entry name" value="3-DEOXY-D-MANNO-OCTULOSONIC-ACID TRANSFERASE/TRNA GUANINE-N 7 - -METHYLTRANSFERASE"/>
    <property type="match status" value="1"/>
</dbReference>
<comment type="caution">
    <text evidence="8">The sequence shown here is derived from an EMBL/GenBank/DDBJ whole genome shotgun (WGS) entry which is preliminary data.</text>
</comment>
<comment type="catalytic activity">
    <reaction evidence="1 7">
        <text>guanosine(46) in tRNA + S-adenosyl-L-methionine = N(7)-methylguanosine(46) in tRNA + S-adenosyl-L-homocysteine</text>
        <dbReference type="Rhea" id="RHEA:42708"/>
        <dbReference type="Rhea" id="RHEA-COMP:10188"/>
        <dbReference type="Rhea" id="RHEA-COMP:10189"/>
        <dbReference type="ChEBI" id="CHEBI:57856"/>
        <dbReference type="ChEBI" id="CHEBI:59789"/>
        <dbReference type="ChEBI" id="CHEBI:74269"/>
        <dbReference type="ChEBI" id="CHEBI:74480"/>
        <dbReference type="EC" id="2.1.1.33"/>
    </reaction>
</comment>
<keyword evidence="5 7" id="KW-0949">S-adenosyl-L-methionine</keyword>
<proteinExistence type="inferred from homology"/>
<dbReference type="PROSITE" id="PS51625">
    <property type="entry name" value="SAM_MT_TRMB"/>
    <property type="match status" value="1"/>
</dbReference>
<comment type="caution">
    <text evidence="7">Lacks conserved residue(s) required for the propagation of feature annotation.</text>
</comment>
<evidence type="ECO:0000256" key="6">
    <source>
        <dbReference type="ARBA" id="ARBA00022694"/>
    </source>
</evidence>
<protein>
    <recommendedName>
        <fullName evidence="7">tRNA (guanine-N(7)-)-methyltransferase</fullName>
        <ecNumber evidence="7">2.1.1.33</ecNumber>
    </recommendedName>
    <alternativeName>
        <fullName evidence="7">tRNA (guanine(46)-N(7))-methyltransferase</fullName>
    </alternativeName>
    <alternativeName>
        <fullName evidence="7">tRNA(m7G46)-methyltransferase</fullName>
    </alternativeName>
</protein>
<feature type="binding site" evidence="7">
    <location>
        <position position="125"/>
    </location>
    <ligand>
        <name>S-adenosyl-L-methionine</name>
        <dbReference type="ChEBI" id="CHEBI:59789"/>
    </ligand>
</feature>
<dbReference type="EMBL" id="UGTJ01000002">
    <property type="protein sequence ID" value="SUB96725.1"/>
    <property type="molecule type" value="Genomic_DNA"/>
</dbReference>
<evidence type="ECO:0000313" key="9">
    <source>
        <dbReference type="Proteomes" id="UP000255283"/>
    </source>
</evidence>
<accession>A0AAQ1UNH2</accession>
<dbReference type="InterPro" id="IPR029063">
    <property type="entry name" value="SAM-dependent_MTases_sf"/>
</dbReference>
<name>A0AAQ1UNH2_9BACT</name>
<feature type="binding site" evidence="7">
    <location>
        <position position="174"/>
    </location>
    <ligand>
        <name>S-adenosyl-L-methionine</name>
        <dbReference type="ChEBI" id="CHEBI:59789"/>
    </ligand>
</feature>
<feature type="binding site" evidence="7">
    <location>
        <begin position="252"/>
        <end position="255"/>
    </location>
    <ligand>
        <name>substrate</name>
    </ligand>
</feature>
<keyword evidence="3 7" id="KW-0489">Methyltransferase</keyword>
<keyword evidence="4 7" id="KW-0808">Transferase</keyword>
<dbReference type="PANTHER" id="PTHR23417:SF14">
    <property type="entry name" value="PENTACOTRIPEPTIDE-REPEAT REGION OF PRORP DOMAIN-CONTAINING PROTEIN"/>
    <property type="match status" value="1"/>
</dbReference>
<dbReference type="Gene3D" id="3.40.50.150">
    <property type="entry name" value="Vaccinia Virus protein VP39"/>
    <property type="match status" value="1"/>
</dbReference>
<comment type="similarity">
    <text evidence="7">Belongs to the class I-like SAM-binding methyltransferase superfamily. TrmB family.</text>
</comment>
<dbReference type="InterPro" id="IPR055361">
    <property type="entry name" value="tRNA_methyltr_TrmB_bact"/>
</dbReference>
<dbReference type="Pfam" id="PF02390">
    <property type="entry name" value="Methyltransf_4"/>
    <property type="match status" value="1"/>
</dbReference>
<sequence length="305" mass="35601">MPIWKDSDAPLTDSYRQGSIIVYGETQQKGLKVAYFTLNSYLCSKRNRTMGKGKLAKFAEMETFKNVFQYPFSVIDNVPFEMKGRWREDYFHNDNPIVLELGCGKGEYAVELARLYPDKNFIGVDIKGARMWTGAKQALEAGLANAAFLRTNIEIIDRFFAPGEVQEIWLTFSDPQMKNPRKRLTSTYFMNRYRRFLTDGGLVHLKTDSNFLFTYTTYMAGENSLPVAFRTEDLYHEEGLDEETRRLLAIQTYYESMWIERGLNIRYMRFALPHAGELHEPDVEIPLDEYRSYHRSKRTPKETGK</sequence>
<evidence type="ECO:0000256" key="3">
    <source>
        <dbReference type="ARBA" id="ARBA00022603"/>
    </source>
</evidence>
<evidence type="ECO:0000256" key="5">
    <source>
        <dbReference type="ARBA" id="ARBA00022691"/>
    </source>
</evidence>
<feature type="binding site" evidence="7">
    <location>
        <position position="100"/>
    </location>
    <ligand>
        <name>S-adenosyl-L-methionine</name>
        <dbReference type="ChEBI" id="CHEBI:59789"/>
    </ligand>
</feature>
<comment type="function">
    <text evidence="2 7">Catalyzes the formation of N(7)-methylguanine at position 46 (m7G46) in tRNA.</text>
</comment>
<dbReference type="Proteomes" id="UP000255283">
    <property type="component" value="Unassembled WGS sequence"/>
</dbReference>
<evidence type="ECO:0000256" key="2">
    <source>
        <dbReference type="ARBA" id="ARBA00003015"/>
    </source>
</evidence>
<evidence type="ECO:0000313" key="8">
    <source>
        <dbReference type="EMBL" id="SUB96725.1"/>
    </source>
</evidence>
<dbReference type="CDD" id="cd02440">
    <property type="entry name" value="AdoMet_MTases"/>
    <property type="match status" value="1"/>
</dbReference>
<organism evidence="8 9">
    <name type="scientific">Segatella buccae</name>
    <dbReference type="NCBI Taxonomy" id="28126"/>
    <lineage>
        <taxon>Bacteria</taxon>
        <taxon>Pseudomonadati</taxon>
        <taxon>Bacteroidota</taxon>
        <taxon>Bacteroidia</taxon>
        <taxon>Bacteroidales</taxon>
        <taxon>Prevotellaceae</taxon>
        <taxon>Segatella</taxon>
    </lineage>
</organism>
<reference evidence="8 9" key="1">
    <citation type="submission" date="2018-06" db="EMBL/GenBank/DDBJ databases">
        <authorList>
            <consortium name="Pathogen Informatics"/>
            <person name="Doyle S."/>
        </authorList>
    </citation>
    <scope>NUCLEOTIDE SEQUENCE [LARGE SCALE GENOMIC DNA]</scope>
    <source>
        <strain evidence="8 9">NCTC13063</strain>
    </source>
</reference>
<dbReference type="InterPro" id="IPR003358">
    <property type="entry name" value="tRNA_(Gua-N-7)_MeTrfase_Trmb"/>
</dbReference>
<dbReference type="NCBIfam" id="NF001080">
    <property type="entry name" value="PRK00121.2-2"/>
    <property type="match status" value="1"/>
</dbReference>
<evidence type="ECO:0000256" key="1">
    <source>
        <dbReference type="ARBA" id="ARBA00000142"/>
    </source>
</evidence>
<evidence type="ECO:0000256" key="7">
    <source>
        <dbReference type="HAMAP-Rule" id="MF_01057"/>
    </source>
</evidence>
<comment type="pathway">
    <text evidence="7">tRNA modification; N(7)-methylguanine-tRNA biosynthesis.</text>
</comment>